<evidence type="ECO:0000313" key="5">
    <source>
        <dbReference type="Proteomes" id="UP000652681"/>
    </source>
</evidence>
<dbReference type="SUPFAM" id="SSF56801">
    <property type="entry name" value="Acetyl-CoA synthetase-like"/>
    <property type="match status" value="1"/>
</dbReference>
<keyword evidence="4" id="KW-0436">Ligase</keyword>
<dbReference type="InterPro" id="IPR025110">
    <property type="entry name" value="AMP-bd_C"/>
</dbReference>
<dbReference type="PANTHER" id="PTHR43767">
    <property type="entry name" value="LONG-CHAIN-FATTY-ACID--COA LIGASE"/>
    <property type="match status" value="1"/>
</dbReference>
<feature type="transmembrane region" description="Helical" evidence="1">
    <location>
        <begin position="188"/>
        <end position="207"/>
    </location>
</feature>
<dbReference type="PROSITE" id="PS00455">
    <property type="entry name" value="AMP_BINDING"/>
    <property type="match status" value="1"/>
</dbReference>
<dbReference type="Gene3D" id="3.30.300.30">
    <property type="match status" value="1"/>
</dbReference>
<keyword evidence="1" id="KW-0472">Membrane</keyword>
<organism evidence="4 5">
    <name type="scientific">Taishania pollutisoli</name>
    <dbReference type="NCBI Taxonomy" id="2766479"/>
    <lineage>
        <taxon>Bacteria</taxon>
        <taxon>Pseudomonadati</taxon>
        <taxon>Bacteroidota</taxon>
        <taxon>Flavobacteriia</taxon>
        <taxon>Flavobacteriales</taxon>
        <taxon>Crocinitomicaceae</taxon>
        <taxon>Taishania</taxon>
    </lineage>
</organism>
<protein>
    <submittedName>
        <fullName evidence="4">Acyl--CoA ligase</fullName>
    </submittedName>
</protein>
<dbReference type="EMBL" id="JACVEL010000001">
    <property type="protein sequence ID" value="MBC9811169.1"/>
    <property type="molecule type" value="Genomic_DNA"/>
</dbReference>
<dbReference type="RefSeq" id="WP_216713323.1">
    <property type="nucleotide sequence ID" value="NZ_JACVEL010000001.1"/>
</dbReference>
<comment type="caution">
    <text evidence="4">The sequence shown here is derived from an EMBL/GenBank/DDBJ whole genome shotgun (WGS) entry which is preliminary data.</text>
</comment>
<dbReference type="Pfam" id="PF00501">
    <property type="entry name" value="AMP-binding"/>
    <property type="match status" value="1"/>
</dbReference>
<evidence type="ECO:0000256" key="1">
    <source>
        <dbReference type="SAM" id="Phobius"/>
    </source>
</evidence>
<name>A0A8J6TSE6_9FLAO</name>
<feature type="transmembrane region" description="Helical" evidence="1">
    <location>
        <begin position="67"/>
        <end position="85"/>
    </location>
</feature>
<dbReference type="GO" id="GO:0016878">
    <property type="term" value="F:acid-thiol ligase activity"/>
    <property type="evidence" value="ECO:0007669"/>
    <property type="project" value="UniProtKB-ARBA"/>
</dbReference>
<dbReference type="PANTHER" id="PTHR43767:SF1">
    <property type="entry name" value="NONRIBOSOMAL PEPTIDE SYNTHASE PES1 (EUROFUNG)-RELATED"/>
    <property type="match status" value="1"/>
</dbReference>
<dbReference type="AlphaFoldDB" id="A0A8J6TSE6"/>
<evidence type="ECO:0000259" key="3">
    <source>
        <dbReference type="Pfam" id="PF13193"/>
    </source>
</evidence>
<sequence>MQQNNVYQVLVNAANQWPEHPAVYDDFGTLTFSGLYEEAEVLKQQLISRGIGEGQAVGIMARNGRNFIVGIFAVLGTGACVMPMSHQLKRDELDEQIKHAALHFILDDLSGIDPMGSTDLIALKNGQIRVAVTTNPNIVFAPHVDNPAFMRFTSGTTGTAKGVIISHQSAIERIEGANTSLNLGPDDTVIWVLPIAYHFVVSILLYVRYGAAIAITKDFLPQSIIESINRFNGTLLYASPMQIRLMARAEEKIAIPSMKNVISTSAAISEDVCVEFYETYGIPVSQAYGIIEIGLPIINFAKSKEFPNAVGYALQDYDVAILDDNNQPVEDGESGHLAIKGKGMFDAYLNPPLTRDEVTKNGYFLTADFARKQTDGLIIVEGRQKSVINVSGNKVFPEEVEGILETRQEIEQAKISGVPHPIMGQIIQAEVVLKAGETINVEEVLTYCRKRLSTYKVPQRIVVVQELEMTKTGKLVR</sequence>
<keyword evidence="5" id="KW-1185">Reference proteome</keyword>
<evidence type="ECO:0000259" key="2">
    <source>
        <dbReference type="Pfam" id="PF00501"/>
    </source>
</evidence>
<accession>A0A8J6TSE6</accession>
<dbReference type="Pfam" id="PF13193">
    <property type="entry name" value="AMP-binding_C"/>
    <property type="match status" value="1"/>
</dbReference>
<feature type="domain" description="AMP-binding enzyme C-terminal" evidence="3">
    <location>
        <begin position="399"/>
        <end position="474"/>
    </location>
</feature>
<dbReference type="InterPro" id="IPR020845">
    <property type="entry name" value="AMP-binding_CS"/>
</dbReference>
<dbReference type="Proteomes" id="UP000652681">
    <property type="component" value="Unassembled WGS sequence"/>
</dbReference>
<feature type="domain" description="AMP-dependent synthetase/ligase" evidence="2">
    <location>
        <begin position="12"/>
        <end position="349"/>
    </location>
</feature>
<keyword evidence="1" id="KW-1133">Transmembrane helix</keyword>
<dbReference type="InterPro" id="IPR050237">
    <property type="entry name" value="ATP-dep_AMP-bd_enzyme"/>
</dbReference>
<proteinExistence type="predicted"/>
<dbReference type="InterPro" id="IPR045851">
    <property type="entry name" value="AMP-bd_C_sf"/>
</dbReference>
<dbReference type="InterPro" id="IPR042099">
    <property type="entry name" value="ANL_N_sf"/>
</dbReference>
<keyword evidence="1" id="KW-0812">Transmembrane</keyword>
<dbReference type="Gene3D" id="3.40.50.12780">
    <property type="entry name" value="N-terminal domain of ligase-like"/>
    <property type="match status" value="1"/>
</dbReference>
<dbReference type="InterPro" id="IPR000873">
    <property type="entry name" value="AMP-dep_synth/lig_dom"/>
</dbReference>
<gene>
    <name evidence="4" type="ORF">H9Y05_01660</name>
</gene>
<evidence type="ECO:0000313" key="4">
    <source>
        <dbReference type="EMBL" id="MBC9811169.1"/>
    </source>
</evidence>
<reference evidence="4" key="1">
    <citation type="submission" date="2020-09" db="EMBL/GenBank/DDBJ databases">
        <title>Taishania pollutisoli gen. nov., sp. nov., Isolated from Tetrabromobisphenol A-Contaminated Soil.</title>
        <authorList>
            <person name="Chen Q."/>
        </authorList>
    </citation>
    <scope>NUCLEOTIDE SEQUENCE</scope>
    <source>
        <strain evidence="4">CZZ-1</strain>
    </source>
</reference>